<evidence type="ECO:0000313" key="1">
    <source>
        <dbReference type="EMBL" id="RZC73680.1"/>
    </source>
</evidence>
<name>A0A4Y7KMW4_PAPSO</name>
<protein>
    <submittedName>
        <fullName evidence="1">Uncharacterized protein</fullName>
    </submittedName>
</protein>
<gene>
    <name evidence="1" type="ORF">C5167_049157</name>
</gene>
<proteinExistence type="predicted"/>
<dbReference type="Gramene" id="RZC73680">
    <property type="protein sequence ID" value="RZC73680"/>
    <property type="gene ID" value="C5167_049157"/>
</dbReference>
<accession>A0A4Y7KMW4</accession>
<keyword evidence="2" id="KW-1185">Reference proteome</keyword>
<dbReference type="EMBL" id="CM010722">
    <property type="protein sequence ID" value="RZC73680.1"/>
    <property type="molecule type" value="Genomic_DNA"/>
</dbReference>
<organism evidence="1 2">
    <name type="scientific">Papaver somniferum</name>
    <name type="common">Opium poppy</name>
    <dbReference type="NCBI Taxonomy" id="3469"/>
    <lineage>
        <taxon>Eukaryota</taxon>
        <taxon>Viridiplantae</taxon>
        <taxon>Streptophyta</taxon>
        <taxon>Embryophyta</taxon>
        <taxon>Tracheophyta</taxon>
        <taxon>Spermatophyta</taxon>
        <taxon>Magnoliopsida</taxon>
        <taxon>Ranunculales</taxon>
        <taxon>Papaveraceae</taxon>
        <taxon>Papaveroideae</taxon>
        <taxon>Papaver</taxon>
    </lineage>
</organism>
<sequence length="69" mass="7897">MYELNLLLYQTTPLTEDSQAKKEKNSKTMAGQLTASHFTGLGYSRYSSKVDVQRWLSQIRAVICNNPDR</sequence>
<dbReference type="AlphaFoldDB" id="A0A4Y7KMW4"/>
<reference evidence="1 2" key="1">
    <citation type="journal article" date="2018" name="Science">
        <title>The opium poppy genome and morphinan production.</title>
        <authorList>
            <person name="Guo L."/>
            <person name="Winzer T."/>
            <person name="Yang X."/>
            <person name="Li Y."/>
            <person name="Ning Z."/>
            <person name="He Z."/>
            <person name="Teodor R."/>
            <person name="Lu Y."/>
            <person name="Bowser T.A."/>
            <person name="Graham I.A."/>
            <person name="Ye K."/>
        </authorList>
    </citation>
    <scope>NUCLEOTIDE SEQUENCE [LARGE SCALE GENOMIC DNA]</scope>
    <source>
        <strain evidence="2">cv. HN1</strain>
        <tissue evidence="1">Leaves</tissue>
    </source>
</reference>
<evidence type="ECO:0000313" key="2">
    <source>
        <dbReference type="Proteomes" id="UP000316621"/>
    </source>
</evidence>
<dbReference type="Proteomes" id="UP000316621">
    <property type="component" value="Chromosome 8"/>
</dbReference>